<reference evidence="11" key="1">
    <citation type="journal article" date="2014" name="Int. J. Syst. Evol. Microbiol.">
        <title>Complete genome sequence of Corynebacterium casei LMG S-19264T (=DSM 44701T), isolated from a smear-ripened cheese.</title>
        <authorList>
            <consortium name="US DOE Joint Genome Institute (JGI-PGF)"/>
            <person name="Walter F."/>
            <person name="Albersmeier A."/>
            <person name="Kalinowski J."/>
            <person name="Ruckert C."/>
        </authorList>
    </citation>
    <scope>NUCLEOTIDE SEQUENCE</scope>
    <source>
        <strain evidence="11">VKM B-2789</strain>
    </source>
</reference>
<comment type="subunit">
    <text evidence="9">Homodimer.</text>
</comment>
<evidence type="ECO:0000256" key="7">
    <source>
        <dbReference type="ARBA" id="ARBA00022958"/>
    </source>
</evidence>
<comment type="cofactor">
    <cofactor evidence="9">
        <name>Mg(2+)</name>
        <dbReference type="ChEBI" id="CHEBI:18420"/>
    </cofactor>
</comment>
<dbReference type="GO" id="GO:0005524">
    <property type="term" value="F:ATP binding"/>
    <property type="evidence" value="ECO:0007669"/>
    <property type="project" value="UniProtKB-UniRule"/>
</dbReference>
<feature type="binding site" evidence="9">
    <location>
        <position position="127"/>
    </location>
    <ligand>
        <name>substrate</name>
    </ligand>
</feature>
<evidence type="ECO:0000259" key="10">
    <source>
        <dbReference type="Pfam" id="PF00294"/>
    </source>
</evidence>
<gene>
    <name evidence="11" type="primary">rbsK</name>
    <name evidence="9" type="synonym">deoK</name>
    <name evidence="11" type="ORF">GCM10017653_22850</name>
</gene>
<dbReference type="GO" id="GO:0004747">
    <property type="term" value="F:ribokinase activity"/>
    <property type="evidence" value="ECO:0007669"/>
    <property type="project" value="InterPro"/>
</dbReference>
<keyword evidence="6 9" id="KW-0460">Magnesium</keyword>
<dbReference type="GO" id="GO:0006014">
    <property type="term" value="P:D-ribose metabolic process"/>
    <property type="evidence" value="ECO:0007669"/>
    <property type="project" value="InterPro"/>
</dbReference>
<feature type="site" description="Important for substrate specificity" evidence="9">
    <location>
        <position position="1"/>
    </location>
</feature>
<dbReference type="PRINTS" id="PR00990">
    <property type="entry name" value="RIBOKINASE"/>
</dbReference>
<evidence type="ECO:0000256" key="9">
    <source>
        <dbReference type="HAMAP-Rule" id="MF_01987"/>
    </source>
</evidence>
<dbReference type="GO" id="GO:0046872">
    <property type="term" value="F:metal ion binding"/>
    <property type="evidence" value="ECO:0007669"/>
    <property type="project" value="UniProtKB-KW"/>
</dbReference>
<comment type="catalytic activity">
    <reaction evidence="9">
        <text>2-deoxy-D-ribose + ATP = 2-deoxy-D-ribose 5-phosphate + ADP + H(+)</text>
        <dbReference type="Rhea" id="RHEA:30871"/>
        <dbReference type="ChEBI" id="CHEBI:15378"/>
        <dbReference type="ChEBI" id="CHEBI:30616"/>
        <dbReference type="ChEBI" id="CHEBI:62877"/>
        <dbReference type="ChEBI" id="CHEBI:90761"/>
        <dbReference type="ChEBI" id="CHEBI:456216"/>
        <dbReference type="EC" id="2.7.1.229"/>
    </reaction>
</comment>
<keyword evidence="12" id="KW-1185">Reference proteome</keyword>
<keyword evidence="2 9" id="KW-0479">Metal-binding</keyword>
<dbReference type="GO" id="GO:0005829">
    <property type="term" value="C:cytosol"/>
    <property type="evidence" value="ECO:0007669"/>
    <property type="project" value="TreeGrafter"/>
</dbReference>
<feature type="binding site" evidence="9">
    <location>
        <position position="239"/>
    </location>
    <ligand>
        <name>K(+)</name>
        <dbReference type="ChEBI" id="CHEBI:29103"/>
    </ligand>
</feature>
<keyword evidence="7 9" id="KW-0630">Potassium</keyword>
<sequence length="298" mass="29763">MDLVATVVAIPRPGETVLSPGYRTLFGGKGANQAVAAARVHDGRVAMVGRIGRDGFGEACRGNLAANGVTIDHLTVDDAPTGCAFITVDARGENAITVASGANGNVSAADLPEALLGPDTMAVMQMEVPLAASLAAARRVKAAGGSVIWNFAPAPSAVAAADLAALLAHTDIFVVNELEACAAAALMEEPADDWDAAARTVARLGHTTCVVTAGALGAVAYAPDGTRLHAPALKVTPVDTTGAGDTFVGILAAEMVAHGQLADALHRACLGASLACLAEGAQTAMPTRAALAAADTTR</sequence>
<evidence type="ECO:0000256" key="2">
    <source>
        <dbReference type="ARBA" id="ARBA00022723"/>
    </source>
</evidence>
<dbReference type="InterPro" id="IPR011611">
    <property type="entry name" value="PfkB_dom"/>
</dbReference>
<dbReference type="Proteomes" id="UP001143330">
    <property type="component" value="Unassembled WGS sequence"/>
</dbReference>
<evidence type="ECO:0000256" key="4">
    <source>
        <dbReference type="ARBA" id="ARBA00022777"/>
    </source>
</evidence>
<feature type="binding site" evidence="9">
    <location>
        <position position="245"/>
    </location>
    <ligand>
        <name>substrate</name>
    </ligand>
</feature>
<name>A0A9W6JY35_9HYPH</name>
<keyword evidence="1 9" id="KW-0808">Transferase</keyword>
<evidence type="ECO:0000256" key="5">
    <source>
        <dbReference type="ARBA" id="ARBA00022840"/>
    </source>
</evidence>
<feature type="binding site" evidence="9">
    <location>
        <position position="278"/>
    </location>
    <ligand>
        <name>K(+)</name>
        <dbReference type="ChEBI" id="CHEBI:29103"/>
    </ligand>
</feature>
<dbReference type="EMBL" id="BSFM01000012">
    <property type="protein sequence ID" value="GLK84215.1"/>
    <property type="molecule type" value="Genomic_DNA"/>
</dbReference>
<comment type="subcellular location">
    <subcellularLocation>
        <location evidence="9">Cytoplasm</location>
    </subcellularLocation>
</comment>
<proteinExistence type="inferred from homology"/>
<keyword evidence="4 9" id="KW-0418">Kinase</keyword>
<feature type="binding site" evidence="9">
    <location>
        <begin position="244"/>
        <end position="245"/>
    </location>
    <ligand>
        <name>ATP</name>
        <dbReference type="ChEBI" id="CHEBI:30616"/>
    </ligand>
</feature>
<feature type="binding site" evidence="9">
    <location>
        <begin position="28"/>
        <end position="32"/>
    </location>
    <ligand>
        <name>substrate</name>
    </ligand>
</feature>
<feature type="binding site" evidence="9">
    <location>
        <position position="176"/>
    </location>
    <ligand>
        <name>ATP</name>
        <dbReference type="ChEBI" id="CHEBI:30616"/>
    </ligand>
</feature>
<dbReference type="HAMAP" id="MF_01987">
    <property type="entry name" value="Ribokinase"/>
    <property type="match status" value="1"/>
</dbReference>
<dbReference type="AlphaFoldDB" id="A0A9W6JY35"/>
<dbReference type="EC" id="2.7.1.229" evidence="9"/>
<comment type="caution">
    <text evidence="9">Lacks conserved residue(s) required for the propagation of feature annotation.</text>
</comment>
<accession>A0A9W6JY35</accession>
<dbReference type="Pfam" id="PF00294">
    <property type="entry name" value="PfkB"/>
    <property type="match status" value="1"/>
</dbReference>
<feature type="binding site" evidence="9">
    <location>
        <position position="241"/>
    </location>
    <ligand>
        <name>K(+)</name>
        <dbReference type="ChEBI" id="CHEBI:29103"/>
    </ligand>
</feature>
<feature type="active site" description="Proton acceptor" evidence="9">
    <location>
        <position position="245"/>
    </location>
</feature>
<dbReference type="PANTHER" id="PTHR10584">
    <property type="entry name" value="SUGAR KINASE"/>
    <property type="match status" value="1"/>
</dbReference>
<reference evidence="11" key="2">
    <citation type="submission" date="2023-01" db="EMBL/GenBank/DDBJ databases">
        <authorList>
            <person name="Sun Q."/>
            <person name="Evtushenko L."/>
        </authorList>
    </citation>
    <scope>NUCLEOTIDE SEQUENCE</scope>
    <source>
        <strain evidence="11">VKM B-2789</strain>
    </source>
</reference>
<dbReference type="InterPro" id="IPR002139">
    <property type="entry name" value="Ribo/fructo_kinase"/>
</dbReference>
<evidence type="ECO:0000313" key="12">
    <source>
        <dbReference type="Proteomes" id="UP001143330"/>
    </source>
</evidence>
<evidence type="ECO:0000256" key="3">
    <source>
        <dbReference type="ARBA" id="ARBA00022741"/>
    </source>
</evidence>
<keyword evidence="9" id="KW-0963">Cytoplasm</keyword>
<feature type="binding site" evidence="9">
    <location>
        <position position="275"/>
    </location>
    <ligand>
        <name>K(+)</name>
        <dbReference type="ChEBI" id="CHEBI:29103"/>
    </ligand>
</feature>
<dbReference type="CDD" id="cd01174">
    <property type="entry name" value="ribokinase"/>
    <property type="match status" value="1"/>
</dbReference>
<keyword evidence="5 9" id="KW-0067">ATP-binding</keyword>
<evidence type="ECO:0000256" key="1">
    <source>
        <dbReference type="ARBA" id="ARBA00022679"/>
    </source>
</evidence>
<evidence type="ECO:0000313" key="11">
    <source>
        <dbReference type="EMBL" id="GLK84215.1"/>
    </source>
</evidence>
<dbReference type="PANTHER" id="PTHR10584:SF166">
    <property type="entry name" value="RIBOKINASE"/>
    <property type="match status" value="1"/>
</dbReference>
<evidence type="ECO:0000256" key="8">
    <source>
        <dbReference type="ARBA" id="ARBA00023277"/>
    </source>
</evidence>
<dbReference type="Gene3D" id="3.40.1190.20">
    <property type="match status" value="1"/>
</dbReference>
<dbReference type="InterPro" id="IPR029056">
    <property type="entry name" value="Ribokinase-like"/>
</dbReference>
<feature type="binding site" evidence="9">
    <location>
        <begin position="212"/>
        <end position="217"/>
    </location>
    <ligand>
        <name>ATP</name>
        <dbReference type="ChEBI" id="CHEBI:30616"/>
    </ligand>
</feature>
<feature type="binding site" evidence="9">
    <location>
        <position position="280"/>
    </location>
    <ligand>
        <name>K(+)</name>
        <dbReference type="ChEBI" id="CHEBI:29103"/>
    </ligand>
</feature>
<protein>
    <recommendedName>
        <fullName evidence="9">Deoxyribokinase</fullName>
        <shortName evidence="9">dRK</shortName>
        <ecNumber evidence="9">2.7.1.229</ecNumber>
    </recommendedName>
    <alternativeName>
        <fullName evidence="9">ATP:2-deoxy-D-ribose 5-phosphotransferase</fullName>
    </alternativeName>
</protein>
<comment type="similarity">
    <text evidence="9">Belongs to the carbohydrate kinase PfkB family. Deoxyribokinase subfamily.</text>
</comment>
<dbReference type="InterPro" id="IPR011877">
    <property type="entry name" value="Ribokinase"/>
</dbReference>
<dbReference type="SUPFAM" id="SSF53613">
    <property type="entry name" value="Ribokinase-like"/>
    <property type="match status" value="1"/>
</dbReference>
<comment type="caution">
    <text evidence="11">The sequence shown here is derived from an EMBL/GenBank/DDBJ whole genome shotgun (WGS) entry which is preliminary data.</text>
</comment>
<keyword evidence="3 9" id="KW-0547">Nucleotide-binding</keyword>
<comment type="function">
    <text evidence="9">Catalyzes the ATP-dependent phosphorylation of 2-deoxy-D-ribose to 2-deoxy-D-ribose 5-phosphate (dRib-5P), allowing the use of deoxyribose as the sole carbon source.</text>
</comment>
<keyword evidence="8 9" id="KW-0119">Carbohydrate metabolism</keyword>
<feature type="domain" description="Carbohydrate kinase PfkB" evidence="10">
    <location>
        <begin position="1"/>
        <end position="288"/>
    </location>
</feature>
<evidence type="ECO:0000256" key="6">
    <source>
        <dbReference type="ARBA" id="ARBA00022842"/>
    </source>
</evidence>
<organism evidence="11 12">
    <name type="scientific">Ancylobacter defluvii</name>
    <dbReference type="NCBI Taxonomy" id="1282440"/>
    <lineage>
        <taxon>Bacteria</taxon>
        <taxon>Pseudomonadati</taxon>
        <taxon>Pseudomonadota</taxon>
        <taxon>Alphaproteobacteria</taxon>
        <taxon>Hyphomicrobiales</taxon>
        <taxon>Xanthobacteraceae</taxon>
        <taxon>Ancylobacter</taxon>
    </lineage>
</organism>